<dbReference type="SUPFAM" id="SSF117856">
    <property type="entry name" value="AF0104/ALDC/Ptd012-like"/>
    <property type="match status" value="1"/>
</dbReference>
<gene>
    <name evidence="2" type="ORF">AVDCRST_MAG19-3416</name>
</gene>
<dbReference type="EMBL" id="CADCWL010000189">
    <property type="protein sequence ID" value="CAA9576435.1"/>
    <property type="molecule type" value="Genomic_DNA"/>
</dbReference>
<evidence type="ECO:0000313" key="2">
    <source>
        <dbReference type="EMBL" id="CAA9576435.1"/>
    </source>
</evidence>
<protein>
    <recommendedName>
        <fullName evidence="1">PPC domain-containing protein</fullName>
    </recommendedName>
</protein>
<dbReference type="PROSITE" id="PS51742">
    <property type="entry name" value="PPC"/>
    <property type="match status" value="1"/>
</dbReference>
<reference evidence="2" key="1">
    <citation type="submission" date="2020-02" db="EMBL/GenBank/DDBJ databases">
        <authorList>
            <person name="Meier V. D."/>
        </authorList>
    </citation>
    <scope>NUCLEOTIDE SEQUENCE</scope>
    <source>
        <strain evidence="2">AVDCRST_MAG19</strain>
    </source>
</reference>
<dbReference type="InterPro" id="IPR005175">
    <property type="entry name" value="PPC_dom"/>
</dbReference>
<feature type="domain" description="PPC" evidence="1">
    <location>
        <begin position="6"/>
        <end position="139"/>
    </location>
</feature>
<evidence type="ECO:0000259" key="1">
    <source>
        <dbReference type="PROSITE" id="PS51742"/>
    </source>
</evidence>
<accession>A0A6J4VHG3</accession>
<dbReference type="PANTHER" id="PTHR34988:SF1">
    <property type="entry name" value="DNA-BINDING PROTEIN"/>
    <property type="match status" value="1"/>
</dbReference>
<dbReference type="Gene3D" id="3.30.1330.80">
    <property type="entry name" value="Hypothetical protein, similar to alpha- acetolactate decarboxylase, domain 2"/>
    <property type="match status" value="1"/>
</dbReference>
<dbReference type="AlphaFoldDB" id="A0A6J4VHG3"/>
<proteinExistence type="predicted"/>
<dbReference type="CDD" id="cd11378">
    <property type="entry name" value="DUF296"/>
    <property type="match status" value="1"/>
</dbReference>
<organism evidence="2">
    <name type="scientific">uncultured Thermomicrobiales bacterium</name>
    <dbReference type="NCBI Taxonomy" id="1645740"/>
    <lineage>
        <taxon>Bacteria</taxon>
        <taxon>Pseudomonadati</taxon>
        <taxon>Thermomicrobiota</taxon>
        <taxon>Thermomicrobia</taxon>
        <taxon>Thermomicrobiales</taxon>
        <taxon>environmental samples</taxon>
    </lineage>
</organism>
<dbReference type="Pfam" id="PF03479">
    <property type="entry name" value="PCC"/>
    <property type="match status" value="1"/>
</dbReference>
<dbReference type="PANTHER" id="PTHR34988">
    <property type="entry name" value="PROTEIN, PUTATIVE-RELATED"/>
    <property type="match status" value="1"/>
</dbReference>
<sequence length="139" mass="14669">MHAEPARFGRTWALRLDPGEDLLDGLQRAADGLGVRDGAFLGGVGSLTSYHVHVVSSTDLPPENAFVRGDGPFDILAVTGHVLGGRVHAHLTFSNTELAMGGHLEPGCRVLTFAIVTLAELLGTDLARWDRVGAFADVG</sequence>
<name>A0A6J4VHG3_9BACT</name>